<evidence type="ECO:0000313" key="2">
    <source>
        <dbReference type="Proteomes" id="UP000002640"/>
    </source>
</evidence>
<reference evidence="1 2" key="1">
    <citation type="journal article" date="2006" name="Science">
        <title>Phytophthora genome sequences uncover evolutionary origins and mechanisms of pathogenesis.</title>
        <authorList>
            <person name="Tyler B.M."/>
            <person name="Tripathy S."/>
            <person name="Zhang X."/>
            <person name="Dehal P."/>
            <person name="Jiang R.H."/>
            <person name="Aerts A."/>
            <person name="Arredondo F.D."/>
            <person name="Baxter L."/>
            <person name="Bensasson D."/>
            <person name="Beynon J.L."/>
            <person name="Chapman J."/>
            <person name="Damasceno C.M."/>
            <person name="Dorrance A.E."/>
            <person name="Dou D."/>
            <person name="Dickerman A.W."/>
            <person name="Dubchak I.L."/>
            <person name="Garbelotto M."/>
            <person name="Gijzen M."/>
            <person name="Gordon S.G."/>
            <person name="Govers F."/>
            <person name="Grunwald N.J."/>
            <person name="Huang W."/>
            <person name="Ivors K.L."/>
            <person name="Jones R.W."/>
            <person name="Kamoun S."/>
            <person name="Krampis K."/>
            <person name="Lamour K.H."/>
            <person name="Lee M.K."/>
            <person name="McDonald W.H."/>
            <person name="Medina M."/>
            <person name="Meijer H.J."/>
            <person name="Nordberg E.K."/>
            <person name="Maclean D.J."/>
            <person name="Ospina-Giraldo M.D."/>
            <person name="Morris P.F."/>
            <person name="Phuntumart V."/>
            <person name="Putnam N.H."/>
            <person name="Rash S."/>
            <person name="Rose J.K."/>
            <person name="Sakihama Y."/>
            <person name="Salamov A.A."/>
            <person name="Savidor A."/>
            <person name="Scheuring C.F."/>
            <person name="Smith B.M."/>
            <person name="Sobral B.W."/>
            <person name="Terry A."/>
            <person name="Torto-Alalibo T.A."/>
            <person name="Win J."/>
            <person name="Xu Z."/>
            <person name="Zhang H."/>
            <person name="Grigoriev I.V."/>
            <person name="Rokhsar D.S."/>
            <person name="Boore J.L."/>
        </authorList>
    </citation>
    <scope>NUCLEOTIDE SEQUENCE [LARGE SCALE GENOMIC DNA]</scope>
    <source>
        <strain evidence="1 2">P6497</strain>
    </source>
</reference>
<dbReference type="InParanoid" id="G5AFZ8"/>
<dbReference type="PANTHER" id="PTHR46586">
    <property type="entry name" value="ANKYRIN REPEAT-CONTAINING PROTEIN"/>
    <property type="match status" value="1"/>
</dbReference>
<dbReference type="Proteomes" id="UP000002640">
    <property type="component" value="Unassembled WGS sequence"/>
</dbReference>
<accession>G5AFZ8</accession>
<name>G5AFZ8_PHYSP</name>
<dbReference type="EMBL" id="JH159166">
    <property type="protein sequence ID" value="EGZ05510.1"/>
    <property type="molecule type" value="Genomic_DNA"/>
</dbReference>
<keyword evidence="2" id="KW-1185">Reference proteome</keyword>
<organism evidence="1 2">
    <name type="scientific">Phytophthora sojae (strain P6497)</name>
    <name type="common">Soybean stem and root rot agent</name>
    <name type="synonym">Phytophthora megasperma f. sp. glycines</name>
    <dbReference type="NCBI Taxonomy" id="1094619"/>
    <lineage>
        <taxon>Eukaryota</taxon>
        <taxon>Sar</taxon>
        <taxon>Stramenopiles</taxon>
        <taxon>Oomycota</taxon>
        <taxon>Peronosporomycetes</taxon>
        <taxon>Peronosporales</taxon>
        <taxon>Peronosporaceae</taxon>
        <taxon>Phytophthora</taxon>
    </lineage>
</organism>
<dbReference type="InterPro" id="IPR052050">
    <property type="entry name" value="SecEffector_AnkRepeat"/>
</dbReference>
<gene>
    <name evidence="1" type="ORF">PHYSODRAFT_432348</name>
</gene>
<proteinExistence type="predicted"/>
<evidence type="ECO:0000313" key="1">
    <source>
        <dbReference type="EMBL" id="EGZ05510.1"/>
    </source>
</evidence>
<dbReference type="PANTHER" id="PTHR46586:SF3">
    <property type="entry name" value="ANKYRIN REPEAT-CONTAINING PROTEIN"/>
    <property type="match status" value="1"/>
</dbReference>
<dbReference type="Gene3D" id="1.25.40.20">
    <property type="entry name" value="Ankyrin repeat-containing domain"/>
    <property type="match status" value="1"/>
</dbReference>
<sequence length="333" mass="37996">TLKIVTLVLRTATNADAQHVGSLITSFLLPTPNLSLTRAISFNSIELLDSIWDASCTSVEERSPSWTLINYLRSDPCYYRWQFAEAMNAAISCNNLRIVEWLWTHFSWCVVPARAIKLAASQGCLDILKFLQAHDAGYLETGNVVEWSSYAIQCSFRHLDIALWLYEHVPFYKGSKSLLELIGHILDAGDIERAESLLPAGKNIFYYARFCSRPEVVECMLGRGYYSSNEQRTASLLLPSLAAKGRLDLLQRVVDLYPAPQTDLYNWREQWWRAMEEACRCSHLAILRVLLNLPTGCIICGNRPYMYRVCDLLRKAGYTGNVEVMEFIYQHEA</sequence>
<protein>
    <submittedName>
        <fullName evidence="1">Uncharacterized protein</fullName>
    </submittedName>
</protein>
<dbReference type="SUPFAM" id="SSF48403">
    <property type="entry name" value="Ankyrin repeat"/>
    <property type="match status" value="1"/>
</dbReference>
<dbReference type="InterPro" id="IPR036770">
    <property type="entry name" value="Ankyrin_rpt-contain_sf"/>
</dbReference>
<dbReference type="RefSeq" id="XP_009539041.1">
    <property type="nucleotide sequence ID" value="XM_009540746.1"/>
</dbReference>
<dbReference type="KEGG" id="psoj:PHYSODRAFT_432348"/>
<feature type="non-terminal residue" evidence="1">
    <location>
        <position position="333"/>
    </location>
</feature>
<dbReference type="GeneID" id="20652336"/>
<dbReference type="AlphaFoldDB" id="G5AFZ8"/>
<dbReference type="SMR" id="G5AFZ8"/>
<feature type="non-terminal residue" evidence="1">
    <location>
        <position position="1"/>
    </location>
</feature>